<feature type="transmembrane region" description="Helical" evidence="6">
    <location>
        <begin position="409"/>
        <end position="431"/>
    </location>
</feature>
<dbReference type="GO" id="GO:0005886">
    <property type="term" value="C:plasma membrane"/>
    <property type="evidence" value="ECO:0007669"/>
    <property type="project" value="TreeGrafter"/>
</dbReference>
<evidence type="ECO:0000313" key="9">
    <source>
        <dbReference type="Proteomes" id="UP000799772"/>
    </source>
</evidence>
<dbReference type="GO" id="GO:0022857">
    <property type="term" value="F:transmembrane transporter activity"/>
    <property type="evidence" value="ECO:0007669"/>
    <property type="project" value="InterPro"/>
</dbReference>
<evidence type="ECO:0000259" key="7">
    <source>
        <dbReference type="PROSITE" id="PS50850"/>
    </source>
</evidence>
<evidence type="ECO:0000313" key="8">
    <source>
        <dbReference type="EMBL" id="KAF2103119.1"/>
    </source>
</evidence>
<feature type="transmembrane region" description="Helical" evidence="6">
    <location>
        <begin position="301"/>
        <end position="327"/>
    </location>
</feature>
<comment type="caution">
    <text evidence="8">The sequence shown here is derived from an EMBL/GenBank/DDBJ whole genome shotgun (WGS) entry which is preliminary data.</text>
</comment>
<evidence type="ECO:0000256" key="2">
    <source>
        <dbReference type="ARBA" id="ARBA00022692"/>
    </source>
</evidence>
<keyword evidence="2 6" id="KW-0812">Transmembrane</keyword>
<dbReference type="InterPro" id="IPR036259">
    <property type="entry name" value="MFS_trans_sf"/>
</dbReference>
<feature type="region of interest" description="Disordered" evidence="5">
    <location>
        <begin position="1"/>
        <end position="53"/>
    </location>
</feature>
<feature type="transmembrane region" description="Helical" evidence="6">
    <location>
        <begin position="103"/>
        <end position="122"/>
    </location>
</feature>
<dbReference type="Gene3D" id="1.20.1250.20">
    <property type="entry name" value="MFS general substrate transporter like domains"/>
    <property type="match status" value="1"/>
</dbReference>
<reference evidence="8" key="1">
    <citation type="journal article" date="2020" name="Stud. Mycol.">
        <title>101 Dothideomycetes genomes: a test case for predicting lifestyles and emergence of pathogens.</title>
        <authorList>
            <person name="Haridas S."/>
            <person name="Albert R."/>
            <person name="Binder M."/>
            <person name="Bloem J."/>
            <person name="Labutti K."/>
            <person name="Salamov A."/>
            <person name="Andreopoulos B."/>
            <person name="Baker S."/>
            <person name="Barry K."/>
            <person name="Bills G."/>
            <person name="Bluhm B."/>
            <person name="Cannon C."/>
            <person name="Castanera R."/>
            <person name="Culley D."/>
            <person name="Daum C."/>
            <person name="Ezra D."/>
            <person name="Gonzalez J."/>
            <person name="Henrissat B."/>
            <person name="Kuo A."/>
            <person name="Liang C."/>
            <person name="Lipzen A."/>
            <person name="Lutzoni F."/>
            <person name="Magnuson J."/>
            <person name="Mondo S."/>
            <person name="Nolan M."/>
            <person name="Ohm R."/>
            <person name="Pangilinan J."/>
            <person name="Park H.-J."/>
            <person name="Ramirez L."/>
            <person name="Alfaro M."/>
            <person name="Sun H."/>
            <person name="Tritt A."/>
            <person name="Yoshinaga Y."/>
            <person name="Zwiers L.-H."/>
            <person name="Turgeon B."/>
            <person name="Goodwin S."/>
            <person name="Spatafora J."/>
            <person name="Crous P."/>
            <person name="Grigoriev I."/>
        </authorList>
    </citation>
    <scope>NUCLEOTIDE SEQUENCE</scope>
    <source>
        <strain evidence="8">CBS 133067</strain>
    </source>
</reference>
<feature type="compositionally biased region" description="Acidic residues" evidence="5">
    <location>
        <begin position="1"/>
        <end position="10"/>
    </location>
</feature>
<dbReference type="Pfam" id="PF07690">
    <property type="entry name" value="MFS_1"/>
    <property type="match status" value="1"/>
</dbReference>
<feature type="compositionally biased region" description="Basic and acidic residues" evidence="5">
    <location>
        <begin position="18"/>
        <end position="32"/>
    </location>
</feature>
<dbReference type="SUPFAM" id="SSF103473">
    <property type="entry name" value="MFS general substrate transporter"/>
    <property type="match status" value="1"/>
</dbReference>
<dbReference type="Proteomes" id="UP000799772">
    <property type="component" value="Unassembled WGS sequence"/>
</dbReference>
<dbReference type="PROSITE" id="PS50850">
    <property type="entry name" value="MFS"/>
    <property type="match status" value="1"/>
</dbReference>
<evidence type="ECO:0000256" key="6">
    <source>
        <dbReference type="SAM" id="Phobius"/>
    </source>
</evidence>
<dbReference type="InterPro" id="IPR011701">
    <property type="entry name" value="MFS"/>
</dbReference>
<keyword evidence="4 6" id="KW-0472">Membrane</keyword>
<feature type="transmembrane region" description="Helical" evidence="6">
    <location>
        <begin position="333"/>
        <end position="357"/>
    </location>
</feature>
<gene>
    <name evidence="8" type="ORF">NA57DRAFT_63792</name>
</gene>
<keyword evidence="3 6" id="KW-1133">Transmembrane helix</keyword>
<organism evidence="8 9">
    <name type="scientific">Rhizodiscina lignyota</name>
    <dbReference type="NCBI Taxonomy" id="1504668"/>
    <lineage>
        <taxon>Eukaryota</taxon>
        <taxon>Fungi</taxon>
        <taxon>Dikarya</taxon>
        <taxon>Ascomycota</taxon>
        <taxon>Pezizomycotina</taxon>
        <taxon>Dothideomycetes</taxon>
        <taxon>Pleosporomycetidae</taxon>
        <taxon>Aulographales</taxon>
        <taxon>Rhizodiscinaceae</taxon>
        <taxon>Rhizodiscina</taxon>
    </lineage>
</organism>
<feature type="domain" description="Major facilitator superfamily (MFS) profile" evidence="7">
    <location>
        <begin position="68"/>
        <end position="498"/>
    </location>
</feature>
<evidence type="ECO:0000256" key="5">
    <source>
        <dbReference type="SAM" id="MobiDB-lite"/>
    </source>
</evidence>
<evidence type="ECO:0000256" key="4">
    <source>
        <dbReference type="ARBA" id="ARBA00023136"/>
    </source>
</evidence>
<feature type="transmembrane region" description="Helical" evidence="6">
    <location>
        <begin position="66"/>
        <end position="91"/>
    </location>
</feature>
<dbReference type="InterPro" id="IPR020846">
    <property type="entry name" value="MFS_dom"/>
</dbReference>
<feature type="transmembrane region" description="Helical" evidence="6">
    <location>
        <begin position="164"/>
        <end position="185"/>
    </location>
</feature>
<keyword evidence="9" id="KW-1185">Reference proteome</keyword>
<feature type="transmembrane region" description="Helical" evidence="6">
    <location>
        <begin position="378"/>
        <end position="403"/>
    </location>
</feature>
<comment type="subcellular location">
    <subcellularLocation>
        <location evidence="1">Membrane</location>
        <topology evidence="1">Multi-pass membrane protein</topology>
    </subcellularLocation>
</comment>
<evidence type="ECO:0000256" key="3">
    <source>
        <dbReference type="ARBA" id="ARBA00022989"/>
    </source>
</evidence>
<feature type="transmembrane region" description="Helical" evidence="6">
    <location>
        <begin position="470"/>
        <end position="492"/>
    </location>
</feature>
<protein>
    <submittedName>
        <fullName evidence="8">MFS general substrate transporter</fullName>
    </submittedName>
</protein>
<feature type="transmembrane region" description="Helical" evidence="6">
    <location>
        <begin position="192"/>
        <end position="213"/>
    </location>
</feature>
<feature type="transmembrane region" description="Helical" evidence="6">
    <location>
        <begin position="219"/>
        <end position="241"/>
    </location>
</feature>
<proteinExistence type="predicted"/>
<accession>A0A9P4MF07</accession>
<dbReference type="AlphaFoldDB" id="A0A9P4MF07"/>
<sequence length="510" mass="56468">MGTGELEPDPTSEIAVQNEKDITVQEERDGNDKATGLKLDPHGFPLHPQPSSDPRDPLNWNKWFKLWVLFQVSLLSFLSPFTQAVINAAYIPLSKAMHITVQQASYSLTVAIITSGVVPLIWPAISNVYGRRPIFIFVSILGIIGHAASGAAPKWGGILTARAFMGIGTSAGTGIGGAVVADMYFMHQRGRYMGFYVFFLQNGAHIAAVVGGYAAKTFGWRACFWIPTIIWGCNWVVNVFCLPETLYHRNNATGESLQPQNEPWIKRFTFNSAAVGRGKLRLRDFTHVFEMLRYPSVFFPTLYYAISFGVGTVLFAVTGASAFSSIYHYDTSQIGLIIGLPTLIGSLLGEFCSGPVSDRILYLYTKRHNGVSKPEARLQAMWPGFIIMPAGVIIEGVCLQYHTHWMGPAMGMALGLFGLQIVSTNIFAYVADCYKPQSSELSTLLNFGRQTFSFTLGFYMIPFAKETTYGVAWSVMALINMSLFAGIILLMFKGEKWRERLGPPNFDRDL</sequence>
<dbReference type="PANTHER" id="PTHR23502">
    <property type="entry name" value="MAJOR FACILITATOR SUPERFAMILY"/>
    <property type="match status" value="1"/>
</dbReference>
<dbReference type="EMBL" id="ML978122">
    <property type="protein sequence ID" value="KAF2103119.1"/>
    <property type="molecule type" value="Genomic_DNA"/>
</dbReference>
<name>A0A9P4MF07_9PEZI</name>
<dbReference type="PANTHER" id="PTHR23502:SF181">
    <property type="entry name" value="MAJOR FACILITATOR SUPERFAMILY (MFS) PROFILE DOMAIN-CONTAINING PROTEIN"/>
    <property type="match status" value="1"/>
</dbReference>
<evidence type="ECO:0000256" key="1">
    <source>
        <dbReference type="ARBA" id="ARBA00004141"/>
    </source>
</evidence>
<dbReference type="OrthoDB" id="2585655at2759"/>